<evidence type="ECO:0000256" key="1">
    <source>
        <dbReference type="SAM" id="Phobius"/>
    </source>
</evidence>
<feature type="transmembrane region" description="Helical" evidence="1">
    <location>
        <begin position="12"/>
        <end position="31"/>
    </location>
</feature>
<reference evidence="3" key="1">
    <citation type="journal article" date="2019" name="Int. J. Syst. Evol. Microbiol.">
        <title>The Global Catalogue of Microorganisms (GCM) 10K type strain sequencing project: providing services to taxonomists for standard genome sequencing and annotation.</title>
        <authorList>
            <consortium name="The Broad Institute Genomics Platform"/>
            <consortium name="The Broad Institute Genome Sequencing Center for Infectious Disease"/>
            <person name="Wu L."/>
            <person name="Ma J."/>
        </authorList>
    </citation>
    <scope>NUCLEOTIDE SEQUENCE [LARGE SCALE GENOMIC DNA]</scope>
    <source>
        <strain evidence="3">JCM 11896</strain>
    </source>
</reference>
<organism evidence="2 3">
    <name type="scientific">Pseudonocardia kongjuensis</name>
    <dbReference type="NCBI Taxonomy" id="102227"/>
    <lineage>
        <taxon>Bacteria</taxon>
        <taxon>Bacillati</taxon>
        <taxon>Actinomycetota</taxon>
        <taxon>Actinomycetes</taxon>
        <taxon>Pseudonocardiales</taxon>
        <taxon>Pseudonocardiaceae</taxon>
        <taxon>Pseudonocardia</taxon>
    </lineage>
</organism>
<keyword evidence="1" id="KW-0812">Transmembrane</keyword>
<feature type="transmembrane region" description="Helical" evidence="1">
    <location>
        <begin position="37"/>
        <end position="53"/>
    </location>
</feature>
<evidence type="ECO:0000313" key="3">
    <source>
        <dbReference type="Proteomes" id="UP001501414"/>
    </source>
</evidence>
<dbReference type="Proteomes" id="UP001501414">
    <property type="component" value="Unassembled WGS sequence"/>
</dbReference>
<accession>A0ABP4IRW4</accession>
<keyword evidence="1" id="KW-0472">Membrane</keyword>
<keyword evidence="1" id="KW-1133">Transmembrane helix</keyword>
<gene>
    <name evidence="2" type="ORF">GCM10009613_40600</name>
</gene>
<evidence type="ECO:0008006" key="4">
    <source>
        <dbReference type="Google" id="ProtNLM"/>
    </source>
</evidence>
<dbReference type="EMBL" id="BAAAJK010000024">
    <property type="protein sequence ID" value="GAA1393696.1"/>
    <property type="molecule type" value="Genomic_DNA"/>
</dbReference>
<sequence length="72" mass="8336">MMGTTTLWALRTWARLTLLLALLVGGLWLYLGTGSGWFWTAVAVAVVTEYYVIRQLAREWAWDARATWWWSA</sequence>
<proteinExistence type="predicted"/>
<name>A0ABP4IRW4_9PSEU</name>
<comment type="caution">
    <text evidence="2">The sequence shown here is derived from an EMBL/GenBank/DDBJ whole genome shotgun (WGS) entry which is preliminary data.</text>
</comment>
<keyword evidence="3" id="KW-1185">Reference proteome</keyword>
<protein>
    <recommendedName>
        <fullName evidence="4">Phosphatidate cytidylyltransferase</fullName>
    </recommendedName>
</protein>
<evidence type="ECO:0000313" key="2">
    <source>
        <dbReference type="EMBL" id="GAA1393696.1"/>
    </source>
</evidence>